<evidence type="ECO:0000256" key="4">
    <source>
        <dbReference type="ARBA" id="ARBA00023136"/>
    </source>
</evidence>
<dbReference type="Gene3D" id="1.20.1080.10">
    <property type="entry name" value="Glycerol uptake facilitator protein"/>
    <property type="match status" value="1"/>
</dbReference>
<keyword evidence="4 6" id="KW-0472">Membrane</keyword>
<dbReference type="AlphaFoldDB" id="A0A1U7XDD6"/>
<keyword evidence="3 6" id="KW-1133">Transmembrane helix</keyword>
<evidence type="ECO:0000256" key="6">
    <source>
        <dbReference type="SAM" id="Phobius"/>
    </source>
</evidence>
<reference evidence="7" key="1">
    <citation type="journal article" date="2013" name="Genome Biol.">
        <title>Reference genomes and transcriptomes of Nicotiana sylvestris and Nicotiana tomentosiformis.</title>
        <authorList>
            <person name="Sierro N."/>
            <person name="Battey J.N."/>
            <person name="Ouadi S."/>
            <person name="Bovet L."/>
            <person name="Goepfert S."/>
            <person name="Bakaher N."/>
            <person name="Peitsch M.C."/>
            <person name="Ivanov N.V."/>
        </authorList>
    </citation>
    <scope>NUCLEOTIDE SEQUENCE [LARGE SCALE GENOMIC DNA]</scope>
</reference>
<evidence type="ECO:0000313" key="7">
    <source>
        <dbReference type="Proteomes" id="UP000189701"/>
    </source>
</evidence>
<dbReference type="Proteomes" id="UP000189701">
    <property type="component" value="Unplaced"/>
</dbReference>
<sequence>STCTLDVSPNLESITYFIDQFVADFHICRPITGASMNPARSLGPAIVSGVYKNQWIFVIAPILGAMTATGIYSLLRQPKQEMLMSKALQSI</sequence>
<dbReference type="PANTHER" id="PTHR45724">
    <property type="entry name" value="AQUAPORIN NIP2-1"/>
    <property type="match status" value="1"/>
</dbReference>
<dbReference type="PANTHER" id="PTHR45724:SF21">
    <property type="entry name" value="MAJOR INTRINSIC PROTEIN"/>
    <property type="match status" value="1"/>
</dbReference>
<feature type="transmembrane region" description="Helical" evidence="6">
    <location>
        <begin position="55"/>
        <end position="75"/>
    </location>
</feature>
<reference evidence="8" key="2">
    <citation type="submission" date="2025-08" db="UniProtKB">
        <authorList>
            <consortium name="RefSeq"/>
        </authorList>
    </citation>
    <scope>IDENTIFICATION</scope>
    <source>
        <tissue evidence="8">Leaf</tissue>
    </source>
</reference>
<dbReference type="STRING" id="4096.A0A1U7XDD6"/>
<evidence type="ECO:0000256" key="5">
    <source>
        <dbReference type="RuleBase" id="RU000477"/>
    </source>
</evidence>
<keyword evidence="2 5" id="KW-0812">Transmembrane</keyword>
<dbReference type="OrthoDB" id="3222at2759"/>
<name>A0A1U7XDD6_NICSY</name>
<dbReference type="PRINTS" id="PR00783">
    <property type="entry name" value="MINTRINSICP"/>
</dbReference>
<evidence type="ECO:0000313" key="8">
    <source>
        <dbReference type="RefSeq" id="XP_009784470.1"/>
    </source>
</evidence>
<dbReference type="InterPro" id="IPR000425">
    <property type="entry name" value="MIP"/>
</dbReference>
<proteinExistence type="inferred from homology"/>
<keyword evidence="7" id="KW-1185">Reference proteome</keyword>
<dbReference type="SUPFAM" id="SSF81338">
    <property type="entry name" value="Aquaporin-like"/>
    <property type="match status" value="1"/>
</dbReference>
<evidence type="ECO:0000256" key="2">
    <source>
        <dbReference type="ARBA" id="ARBA00022692"/>
    </source>
</evidence>
<keyword evidence="5" id="KW-0813">Transport</keyword>
<comment type="similarity">
    <text evidence="5">Belongs to the MIP/aquaporin (TC 1.A.8) family.</text>
</comment>
<comment type="subcellular location">
    <subcellularLocation>
        <location evidence="1">Membrane</location>
        <topology evidence="1">Multi-pass membrane protein</topology>
    </subcellularLocation>
</comment>
<dbReference type="eggNOG" id="KOG0223">
    <property type="taxonomic scope" value="Eukaryota"/>
</dbReference>
<gene>
    <name evidence="8" type="primary">LOC104232881</name>
</gene>
<accession>A0A1U7XDD6</accession>
<evidence type="ECO:0000256" key="1">
    <source>
        <dbReference type="ARBA" id="ARBA00004141"/>
    </source>
</evidence>
<organism evidence="7 8">
    <name type="scientific">Nicotiana sylvestris</name>
    <name type="common">Wood tobacco</name>
    <name type="synonym">South American tobacco</name>
    <dbReference type="NCBI Taxonomy" id="4096"/>
    <lineage>
        <taxon>Eukaryota</taxon>
        <taxon>Viridiplantae</taxon>
        <taxon>Streptophyta</taxon>
        <taxon>Embryophyta</taxon>
        <taxon>Tracheophyta</taxon>
        <taxon>Spermatophyta</taxon>
        <taxon>Magnoliopsida</taxon>
        <taxon>eudicotyledons</taxon>
        <taxon>Gunneridae</taxon>
        <taxon>Pentapetalae</taxon>
        <taxon>asterids</taxon>
        <taxon>lamiids</taxon>
        <taxon>Solanales</taxon>
        <taxon>Solanaceae</taxon>
        <taxon>Nicotianoideae</taxon>
        <taxon>Nicotianeae</taxon>
        <taxon>Nicotiana</taxon>
    </lineage>
</organism>
<evidence type="ECO:0000256" key="3">
    <source>
        <dbReference type="ARBA" id="ARBA00022989"/>
    </source>
</evidence>
<dbReference type="RefSeq" id="XP_009784470.1">
    <property type="nucleotide sequence ID" value="XM_009786168.1"/>
</dbReference>
<dbReference type="InterPro" id="IPR023271">
    <property type="entry name" value="Aquaporin-like"/>
</dbReference>
<protein>
    <submittedName>
        <fullName evidence="8">Aquaporin NIP4-1</fullName>
    </submittedName>
</protein>
<dbReference type="InterPro" id="IPR034294">
    <property type="entry name" value="Aquaporin_transptr"/>
</dbReference>
<dbReference type="GO" id="GO:0016020">
    <property type="term" value="C:membrane"/>
    <property type="evidence" value="ECO:0007669"/>
    <property type="project" value="UniProtKB-SubCell"/>
</dbReference>
<feature type="non-terminal residue" evidence="8">
    <location>
        <position position="1"/>
    </location>
</feature>
<dbReference type="Pfam" id="PF00230">
    <property type="entry name" value="MIP"/>
    <property type="match status" value="1"/>
</dbReference>
<dbReference type="GO" id="GO:0015267">
    <property type="term" value="F:channel activity"/>
    <property type="evidence" value="ECO:0007669"/>
    <property type="project" value="InterPro"/>
</dbReference>